<protein>
    <recommendedName>
        <fullName evidence="2">DUF4116 domain-containing protein</fullName>
    </recommendedName>
</protein>
<comment type="caution">
    <text evidence="3">The sequence shown here is derived from an EMBL/GenBank/DDBJ whole genome shotgun (WGS) entry which is preliminary data.</text>
</comment>
<gene>
    <name evidence="3" type="ORF">EVOR1521_LOCUS7272</name>
</gene>
<feature type="domain" description="DUF4116" evidence="2">
    <location>
        <begin position="74"/>
        <end position="110"/>
    </location>
</feature>
<feature type="region of interest" description="Disordered" evidence="1">
    <location>
        <begin position="103"/>
        <end position="122"/>
    </location>
</feature>
<dbReference type="EMBL" id="CAUJNA010000577">
    <property type="protein sequence ID" value="CAJ1378876.1"/>
    <property type="molecule type" value="Genomic_DNA"/>
</dbReference>
<evidence type="ECO:0000313" key="4">
    <source>
        <dbReference type="Proteomes" id="UP001178507"/>
    </source>
</evidence>
<dbReference type="InterPro" id="IPR025197">
    <property type="entry name" value="DUF4116"/>
</dbReference>
<reference evidence="3" key="1">
    <citation type="submission" date="2023-08" db="EMBL/GenBank/DDBJ databases">
        <authorList>
            <person name="Chen Y."/>
            <person name="Shah S."/>
            <person name="Dougan E. K."/>
            <person name="Thang M."/>
            <person name="Chan C."/>
        </authorList>
    </citation>
    <scope>NUCLEOTIDE SEQUENCE</scope>
</reference>
<name>A0AA36I189_9DINO</name>
<evidence type="ECO:0000259" key="2">
    <source>
        <dbReference type="Pfam" id="PF13475"/>
    </source>
</evidence>
<keyword evidence="4" id="KW-1185">Reference proteome</keyword>
<dbReference type="Proteomes" id="UP001178507">
    <property type="component" value="Unassembled WGS sequence"/>
</dbReference>
<evidence type="ECO:0000313" key="3">
    <source>
        <dbReference type="EMBL" id="CAJ1378876.1"/>
    </source>
</evidence>
<accession>A0AA36I189</accession>
<evidence type="ECO:0000256" key="1">
    <source>
        <dbReference type="SAM" id="MobiDB-lite"/>
    </source>
</evidence>
<organism evidence="3 4">
    <name type="scientific">Effrenium voratum</name>
    <dbReference type="NCBI Taxonomy" id="2562239"/>
    <lineage>
        <taxon>Eukaryota</taxon>
        <taxon>Sar</taxon>
        <taxon>Alveolata</taxon>
        <taxon>Dinophyceae</taxon>
        <taxon>Suessiales</taxon>
        <taxon>Symbiodiniaceae</taxon>
        <taxon>Effrenium</taxon>
    </lineage>
</organism>
<proteinExistence type="predicted"/>
<dbReference type="Pfam" id="PF13475">
    <property type="entry name" value="DUF4116"/>
    <property type="match status" value="1"/>
</dbReference>
<sequence>MGCCESAEDPASLRDRMEVDVAFTKLDEVVFKMPDDRDREELRALQFASQELRADLAAAAQAKEKQEWLGRVAENGFELEYAPEELRGDREFMLAAVAQSSLALADASQEPPGPSSGRARRG</sequence>
<dbReference type="AlphaFoldDB" id="A0AA36I189"/>